<dbReference type="InterPro" id="IPR001932">
    <property type="entry name" value="PPM-type_phosphatase-like_dom"/>
</dbReference>
<name>A0A9D1NGS7_9FIRM</name>
<evidence type="ECO:0000259" key="1">
    <source>
        <dbReference type="SMART" id="SM00331"/>
    </source>
</evidence>
<reference evidence="2" key="1">
    <citation type="submission" date="2020-10" db="EMBL/GenBank/DDBJ databases">
        <authorList>
            <person name="Gilroy R."/>
        </authorList>
    </citation>
    <scope>NUCLEOTIDE SEQUENCE</scope>
    <source>
        <strain evidence="2">4920</strain>
    </source>
</reference>
<comment type="caution">
    <text evidence="2">The sequence shown here is derived from an EMBL/GenBank/DDBJ whole genome shotgun (WGS) entry which is preliminary data.</text>
</comment>
<organism evidence="2 3">
    <name type="scientific">Candidatus Aphodoplasma excrementigallinarum</name>
    <dbReference type="NCBI Taxonomy" id="2840673"/>
    <lineage>
        <taxon>Bacteria</taxon>
        <taxon>Bacillati</taxon>
        <taxon>Bacillota</taxon>
        <taxon>Clostridia</taxon>
        <taxon>Eubacteriales</taxon>
        <taxon>Candidatus Aphodoplasma</taxon>
    </lineage>
</organism>
<accession>A0A9D1NGS7</accession>
<dbReference type="InterPro" id="IPR036457">
    <property type="entry name" value="PPM-type-like_dom_sf"/>
</dbReference>
<evidence type="ECO:0000313" key="3">
    <source>
        <dbReference type="Proteomes" id="UP000886743"/>
    </source>
</evidence>
<feature type="domain" description="PPM-type phosphatase" evidence="1">
    <location>
        <begin position="5"/>
        <end position="219"/>
    </location>
</feature>
<proteinExistence type="predicted"/>
<dbReference type="Gene3D" id="3.60.40.10">
    <property type="entry name" value="PPM-type phosphatase domain"/>
    <property type="match status" value="1"/>
</dbReference>
<protein>
    <submittedName>
        <fullName evidence="2">SpoIIE family protein phosphatase</fullName>
    </submittedName>
</protein>
<dbReference type="PANTHER" id="PTHR35801:SF1">
    <property type="entry name" value="PHOSPHOSERINE PHOSPHATASE RSBX"/>
    <property type="match status" value="1"/>
</dbReference>
<dbReference type="PANTHER" id="PTHR35801">
    <property type="entry name" value="PHOSPHOSERINE PHOSPHATASE RSBX"/>
    <property type="match status" value="1"/>
</dbReference>
<dbReference type="SMART" id="SM00331">
    <property type="entry name" value="PP2C_SIG"/>
    <property type="match status" value="1"/>
</dbReference>
<sequence>MKDIFLESGFMSLNKQGEELCGDRVMTINDEDYVTIVLSDGLGSGVKANILSTLTAKILVTMMAAGMPIEDCVYTIAHTLPVCKVRGVAYSTFTILQVNKSGEAYLVQFDNPKCILLRNGKNYDYDSTQKTICEKQIFESKFQVETGDIFILMSDGAIHAGVGMLLNFGWERENIIEFAEGVYTPDIGAKTMAARIAEACNDLYAGHPGDDTTIAAMKVRRHEVVNLMIGPPSHKEDDEKIMRLFFGKEGKKIVCGGTTSQLVARYLGKEVIPDIDYLDDDVPPIAHIAGVDLVTEGVLTIGKAVEYAQSYCSVSDTDVQWKDKKDGASLICKLLLEDATDINFFVGRAVNPSHQNPDLPININIKMRLIEDLAACLKQLGKNVNINFY</sequence>
<dbReference type="SUPFAM" id="SSF81606">
    <property type="entry name" value="PP2C-like"/>
    <property type="match status" value="1"/>
</dbReference>
<dbReference type="Proteomes" id="UP000886743">
    <property type="component" value="Unassembled WGS sequence"/>
</dbReference>
<evidence type="ECO:0000313" key="2">
    <source>
        <dbReference type="EMBL" id="HIV02208.1"/>
    </source>
</evidence>
<dbReference type="AlphaFoldDB" id="A0A9D1NGS7"/>
<gene>
    <name evidence="2" type="ORF">IAC74_01435</name>
</gene>
<dbReference type="Pfam" id="PF07228">
    <property type="entry name" value="SpoIIE"/>
    <property type="match status" value="1"/>
</dbReference>
<dbReference type="InterPro" id="IPR039248">
    <property type="entry name" value="Ptase_RsbX"/>
</dbReference>
<reference evidence="2" key="2">
    <citation type="journal article" date="2021" name="PeerJ">
        <title>Extensive microbial diversity within the chicken gut microbiome revealed by metagenomics and culture.</title>
        <authorList>
            <person name="Gilroy R."/>
            <person name="Ravi A."/>
            <person name="Getino M."/>
            <person name="Pursley I."/>
            <person name="Horton D.L."/>
            <person name="Alikhan N.F."/>
            <person name="Baker D."/>
            <person name="Gharbi K."/>
            <person name="Hall N."/>
            <person name="Watson M."/>
            <person name="Adriaenssens E.M."/>
            <person name="Foster-Nyarko E."/>
            <person name="Jarju S."/>
            <person name="Secka A."/>
            <person name="Antonio M."/>
            <person name="Oren A."/>
            <person name="Chaudhuri R.R."/>
            <person name="La Ragione R."/>
            <person name="Hildebrand F."/>
            <person name="Pallen M.J."/>
        </authorList>
    </citation>
    <scope>NUCLEOTIDE SEQUENCE</scope>
    <source>
        <strain evidence="2">4920</strain>
    </source>
</reference>
<dbReference type="EMBL" id="DVOF01000044">
    <property type="protein sequence ID" value="HIV02208.1"/>
    <property type="molecule type" value="Genomic_DNA"/>
</dbReference>